<dbReference type="Gene3D" id="2.60.40.10">
    <property type="entry name" value="Immunoglobulins"/>
    <property type="match status" value="4"/>
</dbReference>
<dbReference type="PANTHER" id="PTHR35580:SF1">
    <property type="entry name" value="PHYTASE-LIKE DOMAIN-CONTAINING PROTEIN"/>
    <property type="match status" value="1"/>
</dbReference>
<accession>A0A4R4JXH9</accession>
<evidence type="ECO:0000313" key="3">
    <source>
        <dbReference type="Proteomes" id="UP000295706"/>
    </source>
</evidence>
<feature type="non-terminal residue" evidence="2">
    <location>
        <position position="2467"/>
    </location>
</feature>
<dbReference type="Pfam" id="PF25778">
    <property type="entry name" value="DUF7948"/>
    <property type="match status" value="1"/>
</dbReference>
<organism evidence="2 3">
    <name type="scientific">Arundinibacter roseus</name>
    <dbReference type="NCBI Taxonomy" id="2070510"/>
    <lineage>
        <taxon>Bacteria</taxon>
        <taxon>Pseudomonadati</taxon>
        <taxon>Bacteroidota</taxon>
        <taxon>Cytophagia</taxon>
        <taxon>Cytophagales</taxon>
        <taxon>Spirosomataceae</taxon>
        <taxon>Arundinibacter</taxon>
    </lineage>
</organism>
<gene>
    <name evidence="2" type="ORF">EZE20_23000</name>
</gene>
<dbReference type="InterPro" id="IPR013783">
    <property type="entry name" value="Ig-like_fold"/>
</dbReference>
<dbReference type="Proteomes" id="UP000295706">
    <property type="component" value="Unassembled WGS sequence"/>
</dbReference>
<dbReference type="RefSeq" id="WP_132122201.1">
    <property type="nucleotide sequence ID" value="NZ_SMJU01000022.1"/>
</dbReference>
<proteinExistence type="predicted"/>
<dbReference type="OrthoDB" id="898151at2"/>
<reference evidence="2 3" key="1">
    <citation type="submission" date="2019-02" db="EMBL/GenBank/DDBJ databases">
        <title>Arundinibacter roseus gen. nov., sp. nov., a new member of the family Cytophagaceae.</title>
        <authorList>
            <person name="Szuroczki S."/>
            <person name="Khayer B."/>
            <person name="Sproer C."/>
            <person name="Toumi M."/>
            <person name="Szabo A."/>
            <person name="Felfoldi T."/>
            <person name="Schumann P."/>
            <person name="Toth E."/>
        </authorList>
    </citation>
    <scope>NUCLEOTIDE SEQUENCE [LARGE SCALE GENOMIC DNA]</scope>
    <source>
        <strain evidence="2 3">DMA-k-7a</strain>
    </source>
</reference>
<name>A0A4R4JXH9_9BACT</name>
<sequence>MESVLAGTPTPEKGKPSKKEFEKILTRNYETVHFEKNAGQFQQKILYVGKTPQVQARFLEKQVSFVVQKKDNLHNQAFVWNMDFLGATPKRIYSQKTQSGIHTYLNRDLTAHTTQRSGELWYEQLYNGIDLRFYGTSNGLMEYDFVVAPGASPADIAYRLDGMIGLHIDDKGNLLMKTPFGEISKNKPYTYQVINGRRREVKSHFTLDSNTIVRFKVDEYDKTKPLIIDPLVMEWSTFLGGENARLIDMKVDALGNTYIMGVVKDSEPFPITPGVYQANVGGGFDIFISKLSPDGNSLIYSTYFGGTSDDEGIGLEINAAGEVFFISRSSSTIPITSGALNSLPALGEAVYFSKLNATGTALLYNARFGISDTEITNMLLTSNEELVIAGNTRWSGFPTSSGAIRPGSAFAGTGDAYVVKLNSSGSGLVYSTLMGGNGDDRAEYIRLDASDNVYVFGSTTSNDLATTAGVIQPSAGGGAQDTYLYKLLPNGSLGFGTYLGGSGTGTYDAEKPGDLLVTAAGEVYGIVLNASASLPTSAGAVQAARLSNGTATSSSYVFKLNTGATNREASYMTSSTASVGQVVTRFKTLEFKPHIRVSTDGSITVQNYISKPAADEVALETLLSSNNMSAYISPTAGDLGGFPITANAMHSVLAGDTLTVGYVLGCKLAQGVAKLGYSDITLTRFNPSFTGLLYSTLLGGVGIETVVNFELDSEGRAYIHGADAGRYGCDERYPTTLGAVRNDLKNINVSEIDVSSFISIVDETGGGLCYSSMLSLYPNGEGYLPKLMKMEVLQPNEFILGISDPFMSHFGTTNGLQSTPIGGATSGGLAISKFSSVPVANNTVSPISQVACRFASPEPIIGATPALTAVLPDVVLRGVTSGQPDPLSSGAIAYQWQFRQGASSWTNIPGATLKNFIPEPTTITTEFRRLVIVNCDTTISNIHTLTIDQARTAPVVNPGEENIFACTQLDKGIPVPVVVQLGGSPTASGGMGAPYTYSWSPNTGLSNTGTSNPTATLSDGVLFTLTVTDAQGCIKKAQTNVKIIVADAGPDVFACQGSWVQTTGAKIGKPAIPGITYNWSPATGLSNPNIAQPIANPSTTTTYTLTLTAPNGCTSIDQVTVTPSVINVSIPDVRVCADSPWAPDHVPDPAIGISTPTNYSYIWSPGSFLTSVTSPNPSFSVTQFQMTGLLPGYNSADWSSYITYQITATDPLTGCVAYDTMRVTVDPLPRAAGPTVGVCPTTNGQTIGVFDPSASPPGTSYVWSNGNFFGASGSTAATDLSNPTIYNPTISNLPWNSANSPKYLVATTPRGCKYYEITGCLPPCGGTTNVFLCNGAPQQIGYAGANGSTYTWTGPNGFSASSAYITVSTPGTYTQTIIDPLNNICTKEYVVSPTTVSQDAPDIVTCSSSLPVTIGLPQISGYSYQWSPGTGLNSHTVAQPLATPSVSTTYYVRVTETTTGCYFTDTVRVVLNDPIIDAGPDLEFCENVIVELGTPAIPGQSYSWQPNTGLLPSGNVAQPEVTLFTSQTFILTVTDNATGCFKRDTVKMVSKSKPLADAGLSSVNICPGGTVQLGTAPTEPDLVYSWSPALGLSSTSIAQPFATPTSNTSYVLTVSRLNSQGCDNTDQIVVNIGGATPPPANAGPDKAFCPTGSPVTIGTAAQAGLLYSWSPGTGLSSTTVAQPTVTGPINSLVTYTLTVTNPETGCTAVDQVLVSPSVVSNAGAPKSFCVGGTAVQIGTPAISGLSYTWSPSTGLTNAAIAQPLASPSSTTTYTLTVSGGGCSATSTVTVSVNSPPTVNAGDDVIICQGGSVQLSGLVSAGVNISWSPGTGLSCTNCLNPIASPTANTIYTLTATSQNGCVSSDEVLITLSPLQAPVANAGPDKLACIGGSILIGTPAQSGLTYSWSPGTNLSNPNIAQPTVFYPGNSSSILTYTLTVSNANGCSSTDQVSISPSQATAVPGSDATICIGSSIQLGGPDIAGYTYTWAPADGLSCTNCSNPIANPTTTTTYNLSVTNNEGCFDSKPVTITVLSTPIIINAGFDQSICEGSTVQVGSAAQPGYTYQWSPATGLSNTSISQPLASPISTTTYTVTVSTGSCTATDQVTIAVTPPPSVDAGPDSLLCGSGPGIQLGTPAVAGFSYAWSPSSGLSSATIAQPLASPTSTTFYILTVTNNATQCKATDNVLITVKPSLSVNAGNDQDLCGTTSSMLSAGALSSGETGSWTQVSGPSPATFGNSISSSTNASGLSDGTYVFRWTVSNGVCSSADDVTIIVATTCCTSPIASVSPKKQVVCVGSPAIAFSATPATGVEYNWYGPLADTTSAALGSSIATTSSFTPTGAALGTAGTKYYAVVVNTTGESTCADTAFVILTVNPLPTPSVNSPAICVGESATLTVTNCAGTVTWNDATTGLIKTVSPAVTTTYTATCLVNGCEGETTATVTVKPQPEITSSGNPVCASDLTTYTVN</sequence>
<dbReference type="Pfam" id="PF22352">
    <property type="entry name" value="K319L-like_PKD"/>
    <property type="match status" value="1"/>
</dbReference>
<dbReference type="InterPro" id="IPR057708">
    <property type="entry name" value="DUF7948"/>
</dbReference>
<feature type="domain" description="DUF7948" evidence="1">
    <location>
        <begin position="34"/>
        <end position="230"/>
    </location>
</feature>
<evidence type="ECO:0000259" key="1">
    <source>
        <dbReference type="Pfam" id="PF25778"/>
    </source>
</evidence>
<dbReference type="InterPro" id="IPR052918">
    <property type="entry name" value="Motility_Chemotaxis_Reg"/>
</dbReference>
<protein>
    <recommendedName>
        <fullName evidence="1">DUF7948 domain-containing protein</fullName>
    </recommendedName>
</protein>
<dbReference type="EMBL" id="SMJU01000022">
    <property type="protein sequence ID" value="TDB58691.1"/>
    <property type="molecule type" value="Genomic_DNA"/>
</dbReference>
<evidence type="ECO:0000313" key="2">
    <source>
        <dbReference type="EMBL" id="TDB58691.1"/>
    </source>
</evidence>
<dbReference type="PANTHER" id="PTHR35580">
    <property type="entry name" value="CELL SURFACE GLYCOPROTEIN (S-LAYER PROTEIN)-LIKE PROTEIN"/>
    <property type="match status" value="1"/>
</dbReference>
<keyword evidence="3" id="KW-1185">Reference proteome</keyword>
<comment type="caution">
    <text evidence="2">The sequence shown here is derived from an EMBL/GenBank/DDBJ whole genome shotgun (WGS) entry which is preliminary data.</text>
</comment>